<comment type="caution">
    <text evidence="1">The sequence shown here is derived from an EMBL/GenBank/DDBJ whole genome shotgun (WGS) entry which is preliminary data.</text>
</comment>
<organism evidence="1 2">
    <name type="scientific">Candidatus Merdivivens pullicola</name>
    <dbReference type="NCBI Taxonomy" id="2840872"/>
    <lineage>
        <taxon>Bacteria</taxon>
        <taxon>Pseudomonadati</taxon>
        <taxon>Bacteroidota</taxon>
        <taxon>Bacteroidia</taxon>
        <taxon>Bacteroidales</taxon>
        <taxon>Muribaculaceae</taxon>
        <taxon>Muribaculaceae incertae sedis</taxon>
        <taxon>Candidatus Merdivivens</taxon>
    </lineage>
</organism>
<protein>
    <submittedName>
        <fullName evidence="1">Uncharacterized protein</fullName>
    </submittedName>
</protein>
<reference evidence="1" key="2">
    <citation type="journal article" date="2021" name="PeerJ">
        <title>Extensive microbial diversity within the chicken gut microbiome revealed by metagenomics and culture.</title>
        <authorList>
            <person name="Gilroy R."/>
            <person name="Ravi A."/>
            <person name="Getino M."/>
            <person name="Pursley I."/>
            <person name="Horton D.L."/>
            <person name="Alikhan N.F."/>
            <person name="Baker D."/>
            <person name="Gharbi K."/>
            <person name="Hall N."/>
            <person name="Watson M."/>
            <person name="Adriaenssens E.M."/>
            <person name="Foster-Nyarko E."/>
            <person name="Jarju S."/>
            <person name="Secka A."/>
            <person name="Antonio M."/>
            <person name="Oren A."/>
            <person name="Chaudhuri R.R."/>
            <person name="La Ragione R."/>
            <person name="Hildebrand F."/>
            <person name="Pallen M.J."/>
        </authorList>
    </citation>
    <scope>NUCLEOTIDE SEQUENCE</scope>
    <source>
        <strain evidence="1">B1-8020</strain>
    </source>
</reference>
<gene>
    <name evidence="1" type="ORF">IAB81_02730</name>
</gene>
<accession>A0A9D9IIQ1</accession>
<dbReference type="Proteomes" id="UP000823604">
    <property type="component" value="Unassembled WGS sequence"/>
</dbReference>
<dbReference type="EMBL" id="JADIMA010000028">
    <property type="protein sequence ID" value="MBO8472528.1"/>
    <property type="molecule type" value="Genomic_DNA"/>
</dbReference>
<reference evidence="1" key="1">
    <citation type="submission" date="2020-10" db="EMBL/GenBank/DDBJ databases">
        <authorList>
            <person name="Gilroy R."/>
        </authorList>
    </citation>
    <scope>NUCLEOTIDE SEQUENCE</scope>
    <source>
        <strain evidence="1">B1-8020</strain>
    </source>
</reference>
<evidence type="ECO:0000313" key="1">
    <source>
        <dbReference type="EMBL" id="MBO8472528.1"/>
    </source>
</evidence>
<evidence type="ECO:0000313" key="2">
    <source>
        <dbReference type="Proteomes" id="UP000823604"/>
    </source>
</evidence>
<dbReference type="AlphaFoldDB" id="A0A9D9IIQ1"/>
<name>A0A9D9IIQ1_9BACT</name>
<sequence>MKTPEQIKEWLQKQEWYPQFVRNVKNDSLNSEEDVQDYISGKMQEYTFAYSFSWYESPEGFDFWHEKEKQFFEWYDKEETI</sequence>
<proteinExistence type="predicted"/>